<dbReference type="HOGENOM" id="CLU_027267_2_0_9"/>
<dbReference type="EMBL" id="CP003056">
    <property type="protein sequence ID" value="AEP02371.1"/>
    <property type="molecule type" value="Genomic_DNA"/>
</dbReference>
<proteinExistence type="predicted"/>
<dbReference type="Gene3D" id="3.40.50.1820">
    <property type="entry name" value="alpha/beta hydrolase"/>
    <property type="match status" value="1"/>
</dbReference>
<dbReference type="KEGG" id="bag:Bcoa_3199"/>
<dbReference type="eggNOG" id="ENOG502ZWUV">
    <property type="taxonomic scope" value="Bacteria"/>
</dbReference>
<dbReference type="AlphaFoldDB" id="G2TL61"/>
<dbReference type="NCBIfam" id="NF047388">
    <property type="entry name" value="SA1320_fam"/>
    <property type="match status" value="1"/>
</dbReference>
<dbReference type="RefSeq" id="WP_014098381.1">
    <property type="nucleotide sequence ID" value="NC_016023.1"/>
</dbReference>
<sequence>MSILKQNDNTSDRDLIKLCGFNVYQHPEDRALLKINRKLYHVRYTYFNRASSGLDAMVVENKATGEISLIYEGTQKEKRNQDVLTDGDLVLSDATPQQFKDADQFFRKMKKKYGRIDHVAGNSLGGALANYVAVKEGVHSVTLDPAILPPEVTDDMKGKKTKKLRITNYCGSYDPLTLLEKAAGLENRLPGEKVKLDFGISWFKWFANNHTGYIEDKNTGMPVEKVTIGQKGTVSYGKIRFSADAWVPASVWTGETLTAESAGKGQKIDIDTEHIGQLAQVLESRILAACEESFQYLKKSIDIVETEGSRLDNRKTNLQHAFDAIMVEHQVLKEILHISEKWLAEKAVVAVSPDISRFLKLKDAVHIPLADQMFAAVEAAAARLAGPLLEIPYTIEKIIHAIDKMKEALTNLKYNHLPLIFWGIDNGFLDGIVDELKAHYRVIETNNKNVRRDVSLFLTHTKDVKMGMEKIDREIGEAMQMGSGNAQVAATVSASPAEKINCIDSPYLKSGMAIRRNQLNKSFQKFADRFTAFMEPLIAASLNEVYKLEALLCEVDLLVKALKWEMAIIRIPFTNVDNLIRSEFSALDHFLREKMDTVQHLQKLFLTLMKEMPDILDALKPYIETAIFNGTQYEAVILYNKAALAVLEAMKLEFADIAYQLQENESLAISELGKHAANVNHNISTLMEQVKMGTLI</sequence>
<protein>
    <submittedName>
        <fullName evidence="1">Uncharacterized protein</fullName>
    </submittedName>
</protein>
<evidence type="ECO:0000313" key="2">
    <source>
        <dbReference type="Proteomes" id="UP000009283"/>
    </source>
</evidence>
<dbReference type="Proteomes" id="UP000009283">
    <property type="component" value="Chromosome"/>
</dbReference>
<evidence type="ECO:0000313" key="1">
    <source>
        <dbReference type="EMBL" id="AEP02371.1"/>
    </source>
</evidence>
<dbReference type="InterPro" id="IPR029058">
    <property type="entry name" value="AB_hydrolase_fold"/>
</dbReference>
<accession>G2TL61</accession>
<name>G2TL61_HEYCO</name>
<reference evidence="1 2" key="1">
    <citation type="journal article" date="2011" name="Stand. Genomic Sci.">
        <title>Complete Genome Sequence of a thermotolerant sporogenic lactic acid bacterium, Bacillus coagulans strain 36D1.</title>
        <authorList>
            <person name="Rhee M.S."/>
            <person name="Moritz B.E."/>
            <person name="Xie G."/>
            <person name="Glavina Del Rio T."/>
            <person name="Dalin E."/>
            <person name="Tice H."/>
            <person name="Bruce D."/>
            <person name="Goodwin L."/>
            <person name="Chertkov O."/>
            <person name="Brettin T."/>
            <person name="Han C."/>
            <person name="Detter C."/>
            <person name="Pitluck S."/>
            <person name="Land M.L."/>
            <person name="Patel M."/>
            <person name="Ou M."/>
            <person name="Harbrucker R."/>
            <person name="Ingram L.O."/>
            <person name="Shanmugam K.T."/>
        </authorList>
    </citation>
    <scope>NUCLEOTIDE SEQUENCE [LARGE SCALE GENOMIC DNA]</scope>
    <source>
        <strain evidence="1 2">36D1</strain>
    </source>
</reference>
<organism evidence="1 2">
    <name type="scientific">Heyndrickxia coagulans 36D1</name>
    <dbReference type="NCBI Taxonomy" id="345219"/>
    <lineage>
        <taxon>Bacteria</taxon>
        <taxon>Bacillati</taxon>
        <taxon>Bacillota</taxon>
        <taxon>Bacilli</taxon>
        <taxon>Bacillales</taxon>
        <taxon>Bacillaceae</taxon>
        <taxon>Heyndrickxia</taxon>
    </lineage>
</organism>
<gene>
    <name evidence="1" type="ORF">Bcoa_3199</name>
</gene>
<dbReference type="SUPFAM" id="SSF53474">
    <property type="entry name" value="alpha/beta-Hydrolases"/>
    <property type="match status" value="1"/>
</dbReference>